<dbReference type="CDD" id="cd07247">
    <property type="entry name" value="SgaA_N_like"/>
    <property type="match status" value="2"/>
</dbReference>
<dbReference type="RefSeq" id="WP_225645206.1">
    <property type="nucleotide sequence ID" value="NZ_FMZW01000038.1"/>
</dbReference>
<dbReference type="InterPro" id="IPR041581">
    <property type="entry name" value="Glyoxalase_6"/>
</dbReference>
<dbReference type="PANTHER" id="PTHR33993:SF14">
    <property type="entry name" value="GB|AAF24581.1"/>
    <property type="match status" value="1"/>
</dbReference>
<feature type="domain" description="VOC" evidence="1">
    <location>
        <begin position="7"/>
        <end position="123"/>
    </location>
</feature>
<dbReference type="Gene3D" id="3.10.180.10">
    <property type="entry name" value="2,3-Dihydroxybiphenyl 1,2-Dioxygenase, domain 1"/>
    <property type="match status" value="2"/>
</dbReference>
<dbReference type="EMBL" id="FMZW01000038">
    <property type="protein sequence ID" value="SDE89163.1"/>
    <property type="molecule type" value="Genomic_DNA"/>
</dbReference>
<accession>A0A1G7GM82</accession>
<dbReference type="PROSITE" id="PS51819">
    <property type="entry name" value="VOC"/>
    <property type="match status" value="2"/>
</dbReference>
<dbReference type="Pfam" id="PF00903">
    <property type="entry name" value="Glyoxalase"/>
    <property type="match status" value="1"/>
</dbReference>
<evidence type="ECO:0000259" key="1">
    <source>
        <dbReference type="PROSITE" id="PS51819"/>
    </source>
</evidence>
<sequence length="289" mass="31180">MVDQLGRFAWYELLTTNMSAAAAFYGKVIGWAVEDASTPEFAYTLLTAGDAPAVGLMHLPEEGLRLGARPRWVGYIAVDDVDAKAVQVRRRGGAILITPTASNIGRISVVADPQGATFALVSGLTYGQRQSSGLDEPGRVGWHELLAEDRNKIFPFYGELLGWQKAHAEAGPADLYELFSAAGQTIGGMLTKLPSVSQPCWLYYFNVDDIGAAAKRVDAGGGRVLQGPIELPDGCWILRCADPQGALFALQGAWDQKGTERPSASELNWSARWGDVASQGKLILRKTKR</sequence>
<reference evidence="2 3" key="1">
    <citation type="submission" date="2016-10" db="EMBL/GenBank/DDBJ databases">
        <authorList>
            <person name="de Groot N.N."/>
        </authorList>
    </citation>
    <scope>NUCLEOTIDE SEQUENCE [LARGE SCALE GENOMIC DNA]</scope>
    <source>
        <strain evidence="2 3">R5</strain>
    </source>
</reference>
<dbReference type="InterPro" id="IPR029068">
    <property type="entry name" value="Glyas_Bleomycin-R_OHBP_Dase"/>
</dbReference>
<dbReference type="PANTHER" id="PTHR33993">
    <property type="entry name" value="GLYOXALASE-RELATED"/>
    <property type="match status" value="1"/>
</dbReference>
<dbReference type="InterPro" id="IPR037523">
    <property type="entry name" value="VOC_core"/>
</dbReference>
<gene>
    <name evidence="2" type="ORF">SAMN05216337_103845</name>
</gene>
<name>A0A1G7GM82_9BRAD</name>
<feature type="domain" description="VOC" evidence="1">
    <location>
        <begin position="139"/>
        <end position="253"/>
    </location>
</feature>
<dbReference type="AlphaFoldDB" id="A0A1G7GM82"/>
<organism evidence="2 3">
    <name type="scientific">Bradyrhizobium brasilense</name>
    <dbReference type="NCBI Taxonomy" id="1419277"/>
    <lineage>
        <taxon>Bacteria</taxon>
        <taxon>Pseudomonadati</taxon>
        <taxon>Pseudomonadota</taxon>
        <taxon>Alphaproteobacteria</taxon>
        <taxon>Hyphomicrobiales</taxon>
        <taxon>Nitrobacteraceae</taxon>
        <taxon>Bradyrhizobium</taxon>
    </lineage>
</organism>
<dbReference type="Pfam" id="PF18029">
    <property type="entry name" value="Glyoxalase_6"/>
    <property type="match status" value="1"/>
</dbReference>
<protein>
    <recommendedName>
        <fullName evidence="1">VOC domain-containing protein</fullName>
    </recommendedName>
</protein>
<evidence type="ECO:0000313" key="3">
    <source>
        <dbReference type="Proteomes" id="UP000199245"/>
    </source>
</evidence>
<dbReference type="SUPFAM" id="SSF54593">
    <property type="entry name" value="Glyoxalase/Bleomycin resistance protein/Dihydroxybiphenyl dioxygenase"/>
    <property type="match status" value="2"/>
</dbReference>
<dbReference type="Proteomes" id="UP000199245">
    <property type="component" value="Unassembled WGS sequence"/>
</dbReference>
<dbReference type="InterPro" id="IPR004360">
    <property type="entry name" value="Glyas_Fos-R_dOase_dom"/>
</dbReference>
<proteinExistence type="predicted"/>
<dbReference type="InterPro" id="IPR052164">
    <property type="entry name" value="Anthracycline_SecMetBiosynth"/>
</dbReference>
<evidence type="ECO:0000313" key="2">
    <source>
        <dbReference type="EMBL" id="SDE89163.1"/>
    </source>
</evidence>